<evidence type="ECO:0000256" key="1">
    <source>
        <dbReference type="SAM" id="Phobius"/>
    </source>
</evidence>
<sequence>MKELVHRECGYLVGTYGSVKINLSTIDTLVKSSVEPDKLNKEEIRKDLFNLLTIPMEWLINHTIRAKTLAIRCLWEAHQLHRIGDSNWVRILGWAYHYIADWATPHHSPTSNANQVPILMGLGSILGGFLGGIARSSGSLEDTLKGIAQGALVGTTILGGVGIIGLIIDHSEFEDICDIRWVKNVDLIKQRFITQTENQILHISFEENLSLFDLKMNDLRNECNALSSDWIHSSNSLTFAEYMVNIALLIDFATLFVTTC</sequence>
<name>A0A0F9D0C6_9ZZZZ</name>
<feature type="transmembrane region" description="Helical" evidence="1">
    <location>
        <begin position="116"/>
        <end position="134"/>
    </location>
</feature>
<evidence type="ECO:0000313" key="2">
    <source>
        <dbReference type="EMBL" id="KKL11281.1"/>
    </source>
</evidence>
<gene>
    <name evidence="2" type="ORF">LCGC14_2547380</name>
</gene>
<dbReference type="AlphaFoldDB" id="A0A0F9D0C6"/>
<dbReference type="SUPFAM" id="SSF48537">
    <property type="entry name" value="Phospholipase C/P1 nuclease"/>
    <property type="match status" value="1"/>
</dbReference>
<organism evidence="2">
    <name type="scientific">marine sediment metagenome</name>
    <dbReference type="NCBI Taxonomy" id="412755"/>
    <lineage>
        <taxon>unclassified sequences</taxon>
        <taxon>metagenomes</taxon>
        <taxon>ecological metagenomes</taxon>
    </lineage>
</organism>
<reference evidence="2" key="1">
    <citation type="journal article" date="2015" name="Nature">
        <title>Complex archaea that bridge the gap between prokaryotes and eukaryotes.</title>
        <authorList>
            <person name="Spang A."/>
            <person name="Saw J.H."/>
            <person name="Jorgensen S.L."/>
            <person name="Zaremba-Niedzwiedzka K."/>
            <person name="Martijn J."/>
            <person name="Lind A.E."/>
            <person name="van Eijk R."/>
            <person name="Schleper C."/>
            <person name="Guy L."/>
            <person name="Ettema T.J."/>
        </authorList>
    </citation>
    <scope>NUCLEOTIDE SEQUENCE</scope>
</reference>
<keyword evidence="1" id="KW-0812">Transmembrane</keyword>
<dbReference type="EMBL" id="LAZR01041720">
    <property type="protein sequence ID" value="KKL11281.1"/>
    <property type="molecule type" value="Genomic_DNA"/>
</dbReference>
<keyword evidence="1" id="KW-0472">Membrane</keyword>
<accession>A0A0F9D0C6</accession>
<feature type="transmembrane region" description="Helical" evidence="1">
    <location>
        <begin position="146"/>
        <end position="168"/>
    </location>
</feature>
<dbReference type="GO" id="GO:0016788">
    <property type="term" value="F:hydrolase activity, acting on ester bonds"/>
    <property type="evidence" value="ECO:0007669"/>
    <property type="project" value="InterPro"/>
</dbReference>
<dbReference type="InterPro" id="IPR008947">
    <property type="entry name" value="PLipase_C/P1_nuclease_dom_sf"/>
</dbReference>
<evidence type="ECO:0008006" key="3">
    <source>
        <dbReference type="Google" id="ProtNLM"/>
    </source>
</evidence>
<comment type="caution">
    <text evidence="2">The sequence shown here is derived from an EMBL/GenBank/DDBJ whole genome shotgun (WGS) entry which is preliminary data.</text>
</comment>
<keyword evidence="1" id="KW-1133">Transmembrane helix</keyword>
<proteinExistence type="predicted"/>
<protein>
    <recommendedName>
        <fullName evidence="3">Phospholipase C/D domain-containing protein</fullName>
    </recommendedName>
</protein>